<reference evidence="6 7" key="1">
    <citation type="submission" date="2018-11" db="EMBL/GenBank/DDBJ databases">
        <authorList>
            <person name="Ye M.-Q."/>
            <person name="Du Z.-J."/>
        </authorList>
    </citation>
    <scope>NUCLEOTIDE SEQUENCE [LARGE SCALE GENOMIC DNA]</scope>
    <source>
        <strain evidence="6 7">U0105</strain>
    </source>
</reference>
<dbReference type="SUPFAM" id="SSF52218">
    <property type="entry name" value="Flavoproteins"/>
    <property type="match status" value="1"/>
</dbReference>
<evidence type="ECO:0000256" key="2">
    <source>
        <dbReference type="ARBA" id="ARBA00022630"/>
    </source>
</evidence>
<evidence type="ECO:0000313" key="7">
    <source>
        <dbReference type="Proteomes" id="UP000275281"/>
    </source>
</evidence>
<dbReference type="RefSeq" id="WP_124026361.1">
    <property type="nucleotide sequence ID" value="NZ_JBHRSN010000005.1"/>
</dbReference>
<evidence type="ECO:0000256" key="1">
    <source>
        <dbReference type="ARBA" id="ARBA00001917"/>
    </source>
</evidence>
<dbReference type="EMBL" id="RPOK01000001">
    <property type="protein sequence ID" value="RPJ68360.1"/>
    <property type="molecule type" value="Genomic_DNA"/>
</dbReference>
<keyword evidence="7" id="KW-1185">Reference proteome</keyword>
<dbReference type="GO" id="GO:0005829">
    <property type="term" value="C:cytosol"/>
    <property type="evidence" value="ECO:0007669"/>
    <property type="project" value="TreeGrafter"/>
</dbReference>
<dbReference type="PANTHER" id="PTHR19384">
    <property type="entry name" value="NITRIC OXIDE SYNTHASE-RELATED"/>
    <property type="match status" value="1"/>
</dbReference>
<keyword evidence="4" id="KW-0813">Transport</keyword>
<dbReference type="GO" id="GO:0050660">
    <property type="term" value="F:flavin adenine dinucleotide binding"/>
    <property type="evidence" value="ECO:0007669"/>
    <property type="project" value="TreeGrafter"/>
</dbReference>
<dbReference type="GO" id="GO:0010181">
    <property type="term" value="F:FMN binding"/>
    <property type="evidence" value="ECO:0007669"/>
    <property type="project" value="InterPro"/>
</dbReference>
<dbReference type="GO" id="GO:0016491">
    <property type="term" value="F:oxidoreductase activity"/>
    <property type="evidence" value="ECO:0007669"/>
    <property type="project" value="TreeGrafter"/>
</dbReference>
<dbReference type="InterPro" id="IPR008254">
    <property type="entry name" value="Flavodoxin/NO_synth"/>
</dbReference>
<evidence type="ECO:0000259" key="5">
    <source>
        <dbReference type="PROSITE" id="PS50902"/>
    </source>
</evidence>
<organism evidence="6 7">
    <name type="scientific">Alteromonas sediminis</name>
    <dbReference type="NCBI Taxonomy" id="2259342"/>
    <lineage>
        <taxon>Bacteria</taxon>
        <taxon>Pseudomonadati</taxon>
        <taxon>Pseudomonadota</taxon>
        <taxon>Gammaproteobacteria</taxon>
        <taxon>Alteromonadales</taxon>
        <taxon>Alteromonadaceae</taxon>
        <taxon>Alteromonas/Salinimonas group</taxon>
        <taxon>Alteromonas</taxon>
    </lineage>
</organism>
<keyword evidence="2" id="KW-0285">Flavoprotein</keyword>
<comment type="caution">
    <text evidence="6">The sequence shown here is derived from an EMBL/GenBank/DDBJ whole genome shotgun (WGS) entry which is preliminary data.</text>
</comment>
<dbReference type="Gene3D" id="3.40.50.360">
    <property type="match status" value="1"/>
</dbReference>
<name>A0A3N5Y4C0_9ALTE</name>
<sequence length="149" mass="15854">MAEVSIFYGSVYGNAQQVAEDVASHLSDKGIAAKVVEEPDVDALKNAEAVLVVTSTTGQGDVPPNLEWWVDDLKSTFPLLNQKPFAVAALGDSSYGDTYCGGGKQVFALLEELQGQPIAPMLEVDAIETLEPEAEVIAWVDSILDKLAS</sequence>
<keyword evidence="4" id="KW-0249">Electron transport</keyword>
<dbReference type="Pfam" id="PF00258">
    <property type="entry name" value="Flavodoxin_1"/>
    <property type="match status" value="1"/>
</dbReference>
<comment type="cofactor">
    <cofactor evidence="1">
        <name>FMN</name>
        <dbReference type="ChEBI" id="CHEBI:58210"/>
    </cofactor>
</comment>
<keyword evidence="3" id="KW-0288">FMN</keyword>
<dbReference type="PRINTS" id="PR00369">
    <property type="entry name" value="FLAVODOXIN"/>
</dbReference>
<evidence type="ECO:0000256" key="3">
    <source>
        <dbReference type="ARBA" id="ARBA00022643"/>
    </source>
</evidence>
<accession>A0A3N5Y4C0</accession>
<dbReference type="Proteomes" id="UP000275281">
    <property type="component" value="Unassembled WGS sequence"/>
</dbReference>
<dbReference type="PANTHER" id="PTHR19384:SF128">
    <property type="entry name" value="NADPH OXIDOREDUCTASE A"/>
    <property type="match status" value="1"/>
</dbReference>
<evidence type="ECO:0000313" key="6">
    <source>
        <dbReference type="EMBL" id="RPJ68360.1"/>
    </source>
</evidence>
<dbReference type="OrthoDB" id="359268at2"/>
<evidence type="ECO:0000256" key="4">
    <source>
        <dbReference type="ARBA" id="ARBA00022982"/>
    </source>
</evidence>
<dbReference type="InterPro" id="IPR001094">
    <property type="entry name" value="Flavdoxin-like"/>
</dbReference>
<dbReference type="InterPro" id="IPR029039">
    <property type="entry name" value="Flavoprotein-like_sf"/>
</dbReference>
<dbReference type="PROSITE" id="PS50902">
    <property type="entry name" value="FLAVODOXIN_LIKE"/>
    <property type="match status" value="1"/>
</dbReference>
<feature type="domain" description="Flavodoxin-like" evidence="5">
    <location>
        <begin position="4"/>
        <end position="144"/>
    </location>
</feature>
<dbReference type="AlphaFoldDB" id="A0A3N5Y4C0"/>
<proteinExistence type="predicted"/>
<gene>
    <name evidence="6" type="ORF">DRW07_02825</name>
</gene>
<protein>
    <submittedName>
        <fullName evidence="6">Flavodoxin</fullName>
    </submittedName>
</protein>